<proteinExistence type="predicted"/>
<dbReference type="STRING" id="321146.A0A139HCH7"/>
<feature type="domain" description="DUF7918" evidence="2">
    <location>
        <begin position="11"/>
        <end position="191"/>
    </location>
</feature>
<dbReference type="PANTHER" id="PTHR36223">
    <property type="entry name" value="BETA-LACTAMASE-TYPE TRANSPEPTIDASE FOLD DOMAIN CONTAINING PROTEIN"/>
    <property type="match status" value="1"/>
</dbReference>
<name>A0A139HCH7_9PEZI</name>
<evidence type="ECO:0000313" key="4">
    <source>
        <dbReference type="Proteomes" id="UP000070133"/>
    </source>
</evidence>
<evidence type="ECO:0000313" key="3">
    <source>
        <dbReference type="EMBL" id="KXT00160.1"/>
    </source>
</evidence>
<evidence type="ECO:0000259" key="2">
    <source>
        <dbReference type="Pfam" id="PF25534"/>
    </source>
</evidence>
<dbReference type="OrthoDB" id="3364132at2759"/>
<comment type="caution">
    <text evidence="3">The sequence shown here is derived from an EMBL/GenBank/DDBJ whole genome shotgun (WGS) entry which is preliminary data.</text>
</comment>
<feature type="region of interest" description="Disordered" evidence="1">
    <location>
        <begin position="209"/>
        <end position="229"/>
    </location>
</feature>
<accession>A0A139HCH7</accession>
<keyword evidence="4" id="KW-1185">Reference proteome</keyword>
<gene>
    <name evidence="3" type="ORF">AC578_3293</name>
</gene>
<protein>
    <recommendedName>
        <fullName evidence="2">DUF7918 domain-containing protein</fullName>
    </recommendedName>
</protein>
<dbReference type="InterPro" id="IPR057678">
    <property type="entry name" value="DUF7918"/>
</dbReference>
<reference evidence="3 4" key="1">
    <citation type="submission" date="2015-07" db="EMBL/GenBank/DDBJ databases">
        <title>Comparative genomics of the Sigatoka disease complex on banana suggests a link between parallel evolutionary changes in Pseudocercospora fijiensis and Pseudocercospora eumusae and increased virulence on the banana host.</title>
        <authorList>
            <person name="Chang T.-C."/>
            <person name="Salvucci A."/>
            <person name="Crous P.W."/>
            <person name="Stergiopoulos I."/>
        </authorList>
    </citation>
    <scope>NUCLEOTIDE SEQUENCE [LARGE SCALE GENOMIC DNA]</scope>
    <source>
        <strain evidence="3 4">CBS 114824</strain>
    </source>
</reference>
<dbReference type="PANTHER" id="PTHR36223:SF1">
    <property type="entry name" value="TRANSCRIPTION ELONGATION FACTOR EAF N-TERMINAL DOMAIN-CONTAINING PROTEIN"/>
    <property type="match status" value="1"/>
</dbReference>
<organism evidence="3 4">
    <name type="scientific">Pseudocercospora eumusae</name>
    <dbReference type="NCBI Taxonomy" id="321146"/>
    <lineage>
        <taxon>Eukaryota</taxon>
        <taxon>Fungi</taxon>
        <taxon>Dikarya</taxon>
        <taxon>Ascomycota</taxon>
        <taxon>Pezizomycotina</taxon>
        <taxon>Dothideomycetes</taxon>
        <taxon>Dothideomycetidae</taxon>
        <taxon>Mycosphaerellales</taxon>
        <taxon>Mycosphaerellaceae</taxon>
        <taxon>Pseudocercospora</taxon>
    </lineage>
</organism>
<evidence type="ECO:0000256" key="1">
    <source>
        <dbReference type="SAM" id="MobiDB-lite"/>
    </source>
</evidence>
<dbReference type="AlphaFoldDB" id="A0A139HCH7"/>
<dbReference type="EMBL" id="LFZN01000079">
    <property type="protein sequence ID" value="KXT00160.1"/>
    <property type="molecule type" value="Genomic_DNA"/>
</dbReference>
<dbReference type="Proteomes" id="UP000070133">
    <property type="component" value="Unassembled WGS sequence"/>
</dbReference>
<dbReference type="Pfam" id="PF25534">
    <property type="entry name" value="DUF7918"/>
    <property type="match status" value="1"/>
</dbReference>
<sequence>MVATESLPGARVWVATNGGTSKEYEDKDILDSQDSATRYIEAVGGQDFWVVIGLDQTIELLGQGIRLKVWVDGQLVATRTIHQDKIQRRGYTHVVKGFQCSESLRKDFCFATLRTEEDDQTEALLDTERVKHLGSIAVEIHHVKNFRDVEETGTKQSTKSFAQDFKAFDIISEKALKGRAVSHSVSSCETKADRLADALKSMLIIPRSREPSPVRPATPPAMKEEEPGELGQMEADVIEVQKLEDSKVCYEIIQQSLLCSHKQDHTKCQTKMGRRQEEQFPRRRKTRKNEEITVIELDDDGEVVSETIYKKADALNPMQTMAID</sequence>